<reference evidence="1" key="2">
    <citation type="journal article" date="2015" name="Fish Shellfish Immunol.">
        <title>Early steps in the European eel (Anguilla anguilla)-Vibrio vulnificus interaction in the gills: Role of the RtxA13 toxin.</title>
        <authorList>
            <person name="Callol A."/>
            <person name="Pajuelo D."/>
            <person name="Ebbesson L."/>
            <person name="Teles M."/>
            <person name="MacKenzie S."/>
            <person name="Amaro C."/>
        </authorList>
    </citation>
    <scope>NUCLEOTIDE SEQUENCE</scope>
</reference>
<reference evidence="1" key="1">
    <citation type="submission" date="2014-11" db="EMBL/GenBank/DDBJ databases">
        <authorList>
            <person name="Amaro Gonzalez C."/>
        </authorList>
    </citation>
    <scope>NUCLEOTIDE SEQUENCE</scope>
</reference>
<sequence length="26" mass="2913">MLPAEALSNSSLPSCLKVRYLYQNSK</sequence>
<accession>A0A0E9V5D3</accession>
<organism evidence="1">
    <name type="scientific">Anguilla anguilla</name>
    <name type="common">European freshwater eel</name>
    <name type="synonym">Muraena anguilla</name>
    <dbReference type="NCBI Taxonomy" id="7936"/>
    <lineage>
        <taxon>Eukaryota</taxon>
        <taxon>Metazoa</taxon>
        <taxon>Chordata</taxon>
        <taxon>Craniata</taxon>
        <taxon>Vertebrata</taxon>
        <taxon>Euteleostomi</taxon>
        <taxon>Actinopterygii</taxon>
        <taxon>Neopterygii</taxon>
        <taxon>Teleostei</taxon>
        <taxon>Anguilliformes</taxon>
        <taxon>Anguillidae</taxon>
        <taxon>Anguilla</taxon>
    </lineage>
</organism>
<evidence type="ECO:0000313" key="1">
    <source>
        <dbReference type="EMBL" id="JAH73227.1"/>
    </source>
</evidence>
<dbReference type="AlphaFoldDB" id="A0A0E9V5D3"/>
<protein>
    <submittedName>
        <fullName evidence="1">Uncharacterized protein</fullName>
    </submittedName>
</protein>
<dbReference type="EMBL" id="GBXM01035350">
    <property type="protein sequence ID" value="JAH73227.1"/>
    <property type="molecule type" value="Transcribed_RNA"/>
</dbReference>
<proteinExistence type="predicted"/>
<name>A0A0E9V5D3_ANGAN</name>